<name>A0AAE3QLT1_9BACT</name>
<accession>A0AAE3QLT1</accession>
<sequence length="334" mass="38117">MIKLVPFTSIFLLTFASIAVVFAQTPFKKIKAKGSYIHTYTGTSFEEKIGEYTRVDIYSVDKKEKGISSIYQHNTSMGMTTLSIDLYPTPGNEEQLRSAYQSSVSELTNGVPDSPELQQYPASFQSGDYKVIGYTALLMVNRSLITIFECGQWLFKIKVNSDYLDSTQIKSLEKQVVEVFKPTNLVKKAPLVWKPSIHFAPAAFRDSVMLGSVMGSAYKKLEWAKQNMSSQERDAGFPDLYLNLHIASLTEFIRFEKRVHVYGKHPATKQYLSELNQIVEAGFLEEFIMEQYNKIMIVPANITFEFDAYEVWKLTHPITINLNEKYSVITFKTD</sequence>
<organism evidence="1 2">
    <name type="scientific">Xanthocytophaga flava</name>
    <dbReference type="NCBI Taxonomy" id="3048013"/>
    <lineage>
        <taxon>Bacteria</taxon>
        <taxon>Pseudomonadati</taxon>
        <taxon>Bacteroidota</taxon>
        <taxon>Cytophagia</taxon>
        <taxon>Cytophagales</taxon>
        <taxon>Rhodocytophagaceae</taxon>
        <taxon>Xanthocytophaga</taxon>
    </lineage>
</organism>
<evidence type="ECO:0000313" key="1">
    <source>
        <dbReference type="EMBL" id="MDJ1479109.1"/>
    </source>
</evidence>
<dbReference type="EMBL" id="JASJOS010000001">
    <property type="protein sequence ID" value="MDJ1479109.1"/>
    <property type="molecule type" value="Genomic_DNA"/>
</dbReference>
<evidence type="ECO:0000313" key="2">
    <source>
        <dbReference type="Proteomes" id="UP001241110"/>
    </source>
</evidence>
<gene>
    <name evidence="1" type="ORF">QNI16_01360</name>
</gene>
<proteinExistence type="predicted"/>
<comment type="caution">
    <text evidence="1">The sequence shown here is derived from an EMBL/GenBank/DDBJ whole genome shotgun (WGS) entry which is preliminary data.</text>
</comment>
<reference evidence="1" key="1">
    <citation type="submission" date="2023-05" db="EMBL/GenBank/DDBJ databases">
        <authorList>
            <person name="Zhang X."/>
        </authorList>
    </citation>
    <scope>NUCLEOTIDE SEQUENCE</scope>
    <source>
        <strain evidence="1">YF14B1</strain>
    </source>
</reference>
<dbReference type="Proteomes" id="UP001241110">
    <property type="component" value="Unassembled WGS sequence"/>
</dbReference>
<protein>
    <submittedName>
        <fullName evidence="1">Uncharacterized protein</fullName>
    </submittedName>
</protein>
<dbReference type="RefSeq" id="WP_313975026.1">
    <property type="nucleotide sequence ID" value="NZ_JASJOS010000001.1"/>
</dbReference>
<dbReference type="AlphaFoldDB" id="A0AAE3QLT1"/>